<proteinExistence type="predicted"/>
<dbReference type="RefSeq" id="WP_167147041.1">
    <property type="nucleotide sequence ID" value="NZ_JAAMOX010000001.1"/>
</dbReference>
<dbReference type="Pfam" id="PF09438">
    <property type="entry name" value="DUF2017"/>
    <property type="match status" value="1"/>
</dbReference>
<dbReference type="InterPro" id="IPR018561">
    <property type="entry name" value="AosR"/>
</dbReference>
<sequence>MRISRTTRDGITMLHIHRDEAGLIETLVSQLMSLYQEYSPPSIELDPLLASLDIGGSSSLPDDPALARILPNAYEDDQQASEFRQVSEQGLVNRKVLDAEAVLVSLGSARLETEGFEGQAEALLHDDLPAYAGAADNETLDVPLDEEAFLSWTKTLTSMRLALAARLGIECEEDLDDEPLDEMEANTRAVYDWLAEFTEALLHARLNQ</sequence>
<dbReference type="Proteomes" id="UP000541033">
    <property type="component" value="Unassembled WGS sequence"/>
</dbReference>
<evidence type="ECO:0000313" key="2">
    <source>
        <dbReference type="Proteomes" id="UP000541033"/>
    </source>
</evidence>
<dbReference type="AlphaFoldDB" id="A0A7X5TRP4"/>
<organism evidence="1 2">
    <name type="scientific">Lysinibacter cavernae</name>
    <dbReference type="NCBI Taxonomy" id="1640652"/>
    <lineage>
        <taxon>Bacteria</taxon>
        <taxon>Bacillati</taxon>
        <taxon>Actinomycetota</taxon>
        <taxon>Actinomycetes</taxon>
        <taxon>Micrococcales</taxon>
        <taxon>Microbacteriaceae</taxon>
        <taxon>Lysinibacter</taxon>
    </lineage>
</organism>
<accession>A0A7X5TRP4</accession>
<reference evidence="1 2" key="1">
    <citation type="submission" date="2020-02" db="EMBL/GenBank/DDBJ databases">
        <title>Sequencing the genomes of 1000 actinobacteria strains.</title>
        <authorList>
            <person name="Klenk H.-P."/>
        </authorList>
    </citation>
    <scope>NUCLEOTIDE SEQUENCE [LARGE SCALE GENOMIC DNA]</scope>
    <source>
        <strain evidence="1 2">DSM 27960</strain>
    </source>
</reference>
<name>A0A7X5TRP4_9MICO</name>
<dbReference type="EMBL" id="JAAMOX010000001">
    <property type="protein sequence ID" value="NIH52461.1"/>
    <property type="molecule type" value="Genomic_DNA"/>
</dbReference>
<evidence type="ECO:0008006" key="3">
    <source>
        <dbReference type="Google" id="ProtNLM"/>
    </source>
</evidence>
<comment type="caution">
    <text evidence="1">The sequence shown here is derived from an EMBL/GenBank/DDBJ whole genome shotgun (WGS) entry which is preliminary data.</text>
</comment>
<gene>
    <name evidence="1" type="ORF">FHX76_000329</name>
</gene>
<protein>
    <recommendedName>
        <fullName evidence="3">DUF2017 family protein</fullName>
    </recommendedName>
</protein>
<evidence type="ECO:0000313" key="1">
    <source>
        <dbReference type="EMBL" id="NIH52461.1"/>
    </source>
</evidence>
<keyword evidence="2" id="KW-1185">Reference proteome</keyword>